<name>A0A8B8ZZU2_PHODC</name>
<keyword evidence="2" id="KW-0694">RNA-binding</keyword>
<dbReference type="RefSeq" id="XP_038978897.1">
    <property type="nucleotide sequence ID" value="XM_039122969.1"/>
</dbReference>
<keyword evidence="1" id="KW-0507">mRNA processing</keyword>
<dbReference type="GO" id="GO:0003723">
    <property type="term" value="F:RNA binding"/>
    <property type="evidence" value="ECO:0007669"/>
    <property type="project" value="UniProtKB-KW"/>
</dbReference>
<dbReference type="Proteomes" id="UP000228380">
    <property type="component" value="Unplaced"/>
</dbReference>
<dbReference type="CDD" id="cd12232">
    <property type="entry name" value="RRM3_U2AF65"/>
    <property type="match status" value="1"/>
</dbReference>
<reference evidence="5" key="1">
    <citation type="submission" date="2025-08" db="UniProtKB">
        <authorList>
            <consortium name="RefSeq"/>
        </authorList>
    </citation>
    <scope>IDENTIFICATION</scope>
    <source>
        <tissue evidence="5">Young leaves</tissue>
    </source>
</reference>
<dbReference type="Gene3D" id="3.30.70.330">
    <property type="match status" value="1"/>
</dbReference>
<accession>A0A8B8ZZU2</accession>
<proteinExistence type="predicted"/>
<dbReference type="GeneID" id="120109223"/>
<organism evidence="4 5">
    <name type="scientific">Phoenix dactylifera</name>
    <name type="common">Date palm</name>
    <dbReference type="NCBI Taxonomy" id="42345"/>
    <lineage>
        <taxon>Eukaryota</taxon>
        <taxon>Viridiplantae</taxon>
        <taxon>Streptophyta</taxon>
        <taxon>Embryophyta</taxon>
        <taxon>Tracheophyta</taxon>
        <taxon>Spermatophyta</taxon>
        <taxon>Magnoliopsida</taxon>
        <taxon>Liliopsida</taxon>
        <taxon>Arecaceae</taxon>
        <taxon>Coryphoideae</taxon>
        <taxon>Phoeniceae</taxon>
        <taxon>Phoenix</taxon>
    </lineage>
</organism>
<sequence length="79" mass="8557">MEDMRGEGGKYGNLANVIIPRPGPNGEPVPGLGKVFLEYADTEGSTKARQGLHGRKFGENQVVAVFYPEIKFAQGEYDG</sequence>
<gene>
    <name evidence="5" type="primary">LOC120109223</name>
</gene>
<dbReference type="AlphaFoldDB" id="A0A8B8ZZU2"/>
<keyword evidence="3" id="KW-0508">mRNA splicing</keyword>
<dbReference type="InterPro" id="IPR012677">
    <property type="entry name" value="Nucleotide-bd_a/b_plait_sf"/>
</dbReference>
<dbReference type="GO" id="GO:0008380">
    <property type="term" value="P:RNA splicing"/>
    <property type="evidence" value="ECO:0007669"/>
    <property type="project" value="UniProtKB-KW"/>
</dbReference>
<evidence type="ECO:0000256" key="3">
    <source>
        <dbReference type="ARBA" id="ARBA00023187"/>
    </source>
</evidence>
<evidence type="ECO:0000256" key="1">
    <source>
        <dbReference type="ARBA" id="ARBA00022664"/>
    </source>
</evidence>
<keyword evidence="4" id="KW-1185">Reference proteome</keyword>
<dbReference type="PANTHER" id="PTHR23139">
    <property type="entry name" value="RNA-BINDING PROTEIN"/>
    <property type="match status" value="1"/>
</dbReference>
<evidence type="ECO:0000256" key="2">
    <source>
        <dbReference type="ARBA" id="ARBA00022884"/>
    </source>
</evidence>
<evidence type="ECO:0000313" key="5">
    <source>
        <dbReference type="RefSeq" id="XP_038978897.1"/>
    </source>
</evidence>
<dbReference type="FunFam" id="3.30.70.330:FF:000097">
    <property type="entry name" value="U2 snRNP auxiliary factor large subunit"/>
    <property type="match status" value="1"/>
</dbReference>
<dbReference type="SUPFAM" id="SSF54928">
    <property type="entry name" value="RNA-binding domain, RBD"/>
    <property type="match status" value="1"/>
</dbReference>
<dbReference type="OrthoDB" id="10266058at2759"/>
<dbReference type="GO" id="GO:0006397">
    <property type="term" value="P:mRNA processing"/>
    <property type="evidence" value="ECO:0007669"/>
    <property type="project" value="UniProtKB-KW"/>
</dbReference>
<evidence type="ECO:0000313" key="4">
    <source>
        <dbReference type="Proteomes" id="UP000228380"/>
    </source>
</evidence>
<dbReference type="InterPro" id="IPR035979">
    <property type="entry name" value="RBD_domain_sf"/>
</dbReference>
<dbReference type="KEGG" id="pda:120109223"/>
<protein>
    <submittedName>
        <fullName evidence="5">Splicing factor U2af large subunit B</fullName>
    </submittedName>
</protein>